<organism evidence="1">
    <name type="scientific">Mimivirus LCMiAC02</name>
    <dbReference type="NCBI Taxonomy" id="2506609"/>
    <lineage>
        <taxon>Viruses</taxon>
        <taxon>Varidnaviria</taxon>
        <taxon>Bamfordvirae</taxon>
        <taxon>Nucleocytoviricota</taxon>
        <taxon>Megaviricetes</taxon>
        <taxon>Imitervirales</taxon>
        <taxon>Mimiviridae</taxon>
        <taxon>Klosneuvirinae</taxon>
    </lineage>
</organism>
<proteinExistence type="predicted"/>
<protein>
    <submittedName>
        <fullName evidence="1">Uncharacterized protein</fullName>
    </submittedName>
</protein>
<gene>
    <name evidence="1" type="ORF">LCMiAC02_05680</name>
</gene>
<accession>A0A481Z1E5</accession>
<dbReference type="EMBL" id="MK500425">
    <property type="protein sequence ID" value="QBK89473.1"/>
    <property type="molecule type" value="Genomic_DNA"/>
</dbReference>
<evidence type="ECO:0000313" key="1">
    <source>
        <dbReference type="EMBL" id="QBK89473.1"/>
    </source>
</evidence>
<sequence length="103" mass="11993">MNKRYMLLLLCVIFIQANCWVWTTCNGNLQLGARCSGHATLPAQNHLYIPNLPIPYTLPIRTDARGWNLNKPLFQPQIPVPFFGQNNRQNDWFKKFSNKLGYQ</sequence>
<name>A0A481Z1E5_9VIRU</name>
<reference evidence="1" key="1">
    <citation type="journal article" date="2019" name="MBio">
        <title>Virus Genomes from Deep Sea Sediments Expand the Ocean Megavirome and Support Independent Origins of Viral Gigantism.</title>
        <authorList>
            <person name="Backstrom D."/>
            <person name="Yutin N."/>
            <person name="Jorgensen S.L."/>
            <person name="Dharamshi J."/>
            <person name="Homa F."/>
            <person name="Zaremba-Niedwiedzka K."/>
            <person name="Spang A."/>
            <person name="Wolf Y.I."/>
            <person name="Koonin E.V."/>
            <person name="Ettema T.J."/>
        </authorList>
    </citation>
    <scope>NUCLEOTIDE SEQUENCE</scope>
</reference>